<dbReference type="Pfam" id="PF07366">
    <property type="entry name" value="SnoaL"/>
    <property type="match status" value="1"/>
</dbReference>
<dbReference type="Proteomes" id="UP001447842">
    <property type="component" value="Chromosome"/>
</dbReference>
<dbReference type="PROSITE" id="PS51257">
    <property type="entry name" value="PROKAR_LIPOPROTEIN"/>
    <property type="match status" value="1"/>
</dbReference>
<dbReference type="Gene3D" id="3.10.450.50">
    <property type="match status" value="1"/>
</dbReference>
<evidence type="ECO:0000313" key="3">
    <source>
        <dbReference type="Proteomes" id="UP001447842"/>
    </source>
</evidence>
<dbReference type="RefSeq" id="WP_345973499.1">
    <property type="nucleotide sequence ID" value="NZ_CP147920.1"/>
</dbReference>
<proteinExistence type="predicted"/>
<dbReference type="PANTHER" id="PTHR38436:SF1">
    <property type="entry name" value="ESTER CYCLASE"/>
    <property type="match status" value="1"/>
</dbReference>
<evidence type="ECO:0000313" key="2">
    <source>
        <dbReference type="EMBL" id="XAU16123.1"/>
    </source>
</evidence>
<feature type="chain" id="PRO_5047550821" evidence="1">
    <location>
        <begin position="25"/>
        <end position="180"/>
    </location>
</feature>
<gene>
    <name evidence="2" type="ORF">WCY31_05295</name>
</gene>
<dbReference type="PANTHER" id="PTHR38436">
    <property type="entry name" value="POLYKETIDE CYCLASE SNOAL-LIKE DOMAIN"/>
    <property type="match status" value="1"/>
</dbReference>
<dbReference type="InterPro" id="IPR009959">
    <property type="entry name" value="Cyclase_SnoaL-like"/>
</dbReference>
<sequence>MKTIIKICALAAMVAFTAGFGGCAKVQPSVACEKDQERIAANLSNFDDLDFNVYSGQKWDELSRSHAKDIVVHWPDGRMTKGIGTHIEDLKGMFVWAPDTRIETHPIKVAQGEWTAVIGVIQGTFTRPMPIGDGKFIQPTGKSFKLTMSTFGHWTDEGTMDEEYLFWDNQEFMRQIGLGQ</sequence>
<keyword evidence="1" id="KW-0732">Signal</keyword>
<feature type="signal peptide" evidence="1">
    <location>
        <begin position="1"/>
        <end position="24"/>
    </location>
</feature>
<name>A0ABZ3HDE0_9BACT</name>
<accession>A0ABZ3HDE0</accession>
<dbReference type="SUPFAM" id="SSF54427">
    <property type="entry name" value="NTF2-like"/>
    <property type="match status" value="1"/>
</dbReference>
<protein>
    <submittedName>
        <fullName evidence="2">Ester cyclase</fullName>
    </submittedName>
</protein>
<reference evidence="2 3" key="1">
    <citation type="submission" date="2024-03" db="EMBL/GenBank/DDBJ databases">
        <title>Sulfurimonas sp. HSL3-1.</title>
        <authorList>
            <person name="Wang S."/>
        </authorList>
    </citation>
    <scope>NUCLEOTIDE SEQUENCE [LARGE SCALE GENOMIC DNA]</scope>
    <source>
        <strain evidence="2 3">HSL3-1</strain>
    </source>
</reference>
<organism evidence="2 3">
    <name type="scientific">Sulfurimonas diazotrophicus</name>
    <dbReference type="NCBI Taxonomy" id="3131939"/>
    <lineage>
        <taxon>Bacteria</taxon>
        <taxon>Pseudomonadati</taxon>
        <taxon>Campylobacterota</taxon>
        <taxon>Epsilonproteobacteria</taxon>
        <taxon>Campylobacterales</taxon>
        <taxon>Sulfurimonadaceae</taxon>
        <taxon>Sulfurimonas</taxon>
    </lineage>
</organism>
<dbReference type="EMBL" id="CP147920">
    <property type="protein sequence ID" value="XAU16123.1"/>
    <property type="molecule type" value="Genomic_DNA"/>
</dbReference>
<evidence type="ECO:0000256" key="1">
    <source>
        <dbReference type="SAM" id="SignalP"/>
    </source>
</evidence>
<dbReference type="InterPro" id="IPR032710">
    <property type="entry name" value="NTF2-like_dom_sf"/>
</dbReference>
<keyword evidence="3" id="KW-1185">Reference proteome</keyword>